<accession>A0A7S1P2G8</accession>
<keyword evidence="2" id="KW-0378">Hydrolase</keyword>
<feature type="signal peptide" evidence="4">
    <location>
        <begin position="1"/>
        <end position="25"/>
    </location>
</feature>
<organism evidence="6">
    <name type="scientific">Vitrella brassicaformis</name>
    <dbReference type="NCBI Taxonomy" id="1169539"/>
    <lineage>
        <taxon>Eukaryota</taxon>
        <taxon>Sar</taxon>
        <taxon>Alveolata</taxon>
        <taxon>Colpodellida</taxon>
        <taxon>Vitrellaceae</taxon>
        <taxon>Vitrella</taxon>
    </lineage>
</organism>
<proteinExistence type="inferred from homology"/>
<dbReference type="EMBL" id="HBGB01018207">
    <property type="protein sequence ID" value="CAD9055474.1"/>
    <property type="molecule type" value="Transcribed_RNA"/>
</dbReference>
<comment type="similarity">
    <text evidence="1">Belongs to the glycosyl hydrolase 26 family.</text>
</comment>
<evidence type="ECO:0000313" key="6">
    <source>
        <dbReference type="EMBL" id="CAD9055474.1"/>
    </source>
</evidence>
<reference evidence="6" key="1">
    <citation type="submission" date="2021-01" db="EMBL/GenBank/DDBJ databases">
        <authorList>
            <person name="Corre E."/>
            <person name="Pelletier E."/>
            <person name="Niang G."/>
            <person name="Scheremetjew M."/>
            <person name="Finn R."/>
            <person name="Kale V."/>
            <person name="Holt S."/>
            <person name="Cochrane G."/>
            <person name="Meng A."/>
            <person name="Brown T."/>
            <person name="Cohen L."/>
        </authorList>
    </citation>
    <scope>NUCLEOTIDE SEQUENCE</scope>
    <source>
        <strain evidence="6">CCMP3346</strain>
    </source>
</reference>
<evidence type="ECO:0000256" key="2">
    <source>
        <dbReference type="ARBA" id="ARBA00022801"/>
    </source>
</evidence>
<dbReference type="SUPFAM" id="SSF51445">
    <property type="entry name" value="(Trans)glycosidases"/>
    <property type="match status" value="1"/>
</dbReference>
<protein>
    <recommendedName>
        <fullName evidence="5">GH26 domain-containing protein</fullName>
    </recommendedName>
</protein>
<feature type="domain" description="GH26" evidence="5">
    <location>
        <begin position="30"/>
        <end position="349"/>
    </location>
</feature>
<name>A0A7S1P2G8_9ALVE</name>
<evidence type="ECO:0000256" key="3">
    <source>
        <dbReference type="ARBA" id="ARBA00023295"/>
    </source>
</evidence>
<dbReference type="PANTHER" id="PTHR40079:SF4">
    <property type="entry name" value="GH26 DOMAIN-CONTAINING PROTEIN-RELATED"/>
    <property type="match status" value="1"/>
</dbReference>
<evidence type="ECO:0000256" key="1">
    <source>
        <dbReference type="ARBA" id="ARBA00007754"/>
    </source>
</evidence>
<dbReference type="InterPro" id="IPR022790">
    <property type="entry name" value="GH26_dom"/>
</dbReference>
<dbReference type="GO" id="GO:0006080">
    <property type="term" value="P:substituted mannan metabolic process"/>
    <property type="evidence" value="ECO:0007669"/>
    <property type="project" value="InterPro"/>
</dbReference>
<dbReference type="InterPro" id="IPR000805">
    <property type="entry name" value="Glyco_hydro_26"/>
</dbReference>
<evidence type="ECO:0000256" key="4">
    <source>
        <dbReference type="SAM" id="SignalP"/>
    </source>
</evidence>
<keyword evidence="4" id="KW-0732">Signal</keyword>
<dbReference type="AlphaFoldDB" id="A0A7S1P2G8"/>
<feature type="chain" id="PRO_5031194290" description="GH26 domain-containing protein" evidence="4">
    <location>
        <begin position="26"/>
        <end position="389"/>
    </location>
</feature>
<gene>
    <name evidence="6" type="ORF">VBRA1451_LOCUS10539</name>
</gene>
<keyword evidence="3" id="KW-0326">Glycosidase</keyword>
<dbReference type="InterPro" id="IPR017853">
    <property type="entry name" value="GH"/>
</dbReference>
<dbReference type="Pfam" id="PF02156">
    <property type="entry name" value="Glyco_hydro_26"/>
    <property type="match status" value="1"/>
</dbReference>
<dbReference type="PANTHER" id="PTHR40079">
    <property type="entry name" value="MANNAN ENDO-1,4-BETA-MANNOSIDASE E-RELATED"/>
    <property type="match status" value="1"/>
</dbReference>
<dbReference type="GO" id="GO:0016985">
    <property type="term" value="F:mannan endo-1,4-beta-mannosidase activity"/>
    <property type="evidence" value="ECO:0007669"/>
    <property type="project" value="InterPro"/>
</dbReference>
<sequence>MRMPLRQNPLSLLVLFSLFLEGFWSQTMGRIGPPHGGTLPSRSRNGIILGAILPANESLASFNAHTRIEHAAFLRFVPFPNIVVNWTERAKAHLFLEECRENGAMAALTLETMGGLNNYTAKHVEYLADFLNKWNDTVPIFIRYNHEMNGSWYPWGQQPDLYIAKFNEFARIMKNRTSHVAMVWTPNLEWGFPWPEGPYYNASIDQDGDIVDDAFWQFLPDQDLVDWVGMSVYYWGCEEPDGVCAPGYNTLPKTRMFRDAVLTFYANVTQRLNKPMMISETAALFNTDRLGASEAAIKTAWMRQVYGWSQDHHLIRAIFWFNQHKFEKEINGEVDWRLDGNDDVVLSYRQIVGDDQQFIKSSIRSPMAAELGVTHRLRTVSSDRREGPD</sequence>
<dbReference type="PROSITE" id="PS51764">
    <property type="entry name" value="GH26"/>
    <property type="match status" value="1"/>
</dbReference>
<dbReference type="Gene3D" id="3.20.20.80">
    <property type="entry name" value="Glycosidases"/>
    <property type="match status" value="1"/>
</dbReference>
<evidence type="ECO:0000259" key="5">
    <source>
        <dbReference type="PROSITE" id="PS51764"/>
    </source>
</evidence>